<proteinExistence type="predicted"/>
<sequence length="162" mass="18601">MTIGSILYRFEQQGYAMIQKVEPELINVSSEGNSINNEVLDFYATDLNASRLHAQLQVMHESTTQPLDTLQKVLIFVREANEVEKESLSEIKKLIKLNLLISATDATSKRAFNTLRRIKTWLRSTMNQARLNWCMLLNIHIKKTDELNIIDIANDFCSRSEG</sequence>
<keyword evidence="1" id="KW-1185">Reference proteome</keyword>
<evidence type="ECO:0000313" key="1">
    <source>
        <dbReference type="Proteomes" id="UP001652625"/>
    </source>
</evidence>
<name>A0ABM4CV38_HYDVU</name>
<evidence type="ECO:0000313" key="2">
    <source>
        <dbReference type="RefSeq" id="XP_065665769.1"/>
    </source>
</evidence>
<dbReference type="RefSeq" id="XP_065665770.1">
    <property type="nucleotide sequence ID" value="XM_065809698.1"/>
</dbReference>
<reference evidence="2 3" key="1">
    <citation type="submission" date="2025-05" db="UniProtKB">
        <authorList>
            <consortium name="RefSeq"/>
        </authorList>
    </citation>
    <scope>IDENTIFICATION</scope>
</reference>
<organism evidence="1 2">
    <name type="scientific">Hydra vulgaris</name>
    <name type="common">Hydra</name>
    <name type="synonym">Hydra attenuata</name>
    <dbReference type="NCBI Taxonomy" id="6087"/>
    <lineage>
        <taxon>Eukaryota</taxon>
        <taxon>Metazoa</taxon>
        <taxon>Cnidaria</taxon>
        <taxon>Hydrozoa</taxon>
        <taxon>Hydroidolina</taxon>
        <taxon>Anthoathecata</taxon>
        <taxon>Aplanulata</taxon>
        <taxon>Hydridae</taxon>
        <taxon>Hydra</taxon>
    </lineage>
</organism>
<protein>
    <submittedName>
        <fullName evidence="2 3">Uncharacterized protein LOC136087214</fullName>
    </submittedName>
</protein>
<dbReference type="GeneID" id="136087214"/>
<evidence type="ECO:0000313" key="3">
    <source>
        <dbReference type="RefSeq" id="XP_065665770.1"/>
    </source>
</evidence>
<dbReference type="RefSeq" id="XP_065665769.1">
    <property type="nucleotide sequence ID" value="XM_065809697.1"/>
</dbReference>
<gene>
    <name evidence="2 3" type="primary">LOC136087214</name>
</gene>
<accession>A0ABM4CV38</accession>
<dbReference type="Proteomes" id="UP001652625">
    <property type="component" value="Chromosome 11"/>
</dbReference>